<proteinExistence type="predicted"/>
<name>A0ACC6UEM3_9BURK</name>
<feature type="non-terminal residue" evidence="1">
    <location>
        <position position="1"/>
    </location>
</feature>
<dbReference type="Proteomes" id="UP001558850">
    <property type="component" value="Unassembled WGS sequence"/>
</dbReference>
<reference evidence="1" key="1">
    <citation type="submission" date="2024-07" db="EMBL/GenBank/DDBJ databases">
        <title>A survey of Mimosa microsymbionts across Brazilian biomes reveals a high diversity of Paraburkholderia nodulating endemic species, but also that Cupriavidus is common as a symbiont of widespread species.</title>
        <authorList>
            <person name="Rouws L."/>
            <person name="Barauna A."/>
            <person name="Beukes C."/>
            <person name="Rouws J.R.C."/>
            <person name="De Faria S.M."/>
            <person name="Gross E."/>
            <person name="Bueno Dos Reis Junior F."/>
            <person name="Simon M.F."/>
            <person name="Maluk M."/>
            <person name="Odee D.W."/>
            <person name="Kenicer G."/>
            <person name="Young J.P.W."/>
            <person name="Reis V.M."/>
            <person name="Zilli J."/>
            <person name="James E.K."/>
        </authorList>
    </citation>
    <scope>NUCLEOTIDE SEQUENCE</scope>
    <source>
        <strain evidence="1">EG181B</strain>
    </source>
</reference>
<accession>A0ACC6UEM3</accession>
<comment type="caution">
    <text evidence="1">The sequence shown here is derived from an EMBL/GenBank/DDBJ whole genome shotgun (WGS) entry which is preliminary data.</text>
</comment>
<gene>
    <name evidence="1" type="ORF">AB4Y32_40300</name>
</gene>
<feature type="non-terminal residue" evidence="1">
    <location>
        <position position="453"/>
    </location>
</feature>
<protein>
    <submittedName>
        <fullName evidence="1">Tetratricopeptide repeat protein</fullName>
    </submittedName>
</protein>
<sequence length="453" mass="49864">DLGELEAAAKSYGKALALAPDYAQAYSNLGHVQREQGKLDEAIGSYRQAIALQPDLYLAHQALGLALRMRGELTDARGHLRIALALGTAESHNSYATVLRDCDELDDAISHYREAVSLAPHLTDAYVNLSGTLRLRGLLADARSAAQRAVALDPEMAAAWNSLGNVQHSLDDLPAATRSHRRALELNPADSATHHNLALVLLKQDQPDEALDHAREALKSGEPNASMLVNFGDIVRAQGDIESALSAYREALTLRPAEPLSIWQRLLFCAAGIHTVSPEAFAADARRCAALLQAGTTPYQHARDAGQRARRLRVGFVSGDLRQHPVGIFLESVLEHIDTQHFELFAYSTSKERDDVTSRLTRHFGAWQPLHDLRPEDAARRVYADKIDILVDLAGHTQFSGLPLFAWKPAPVQVSWLGFFATTGSKDIDYFLGDRHVLPEGEESHFVEKPWRL</sequence>
<keyword evidence="2" id="KW-1185">Reference proteome</keyword>
<evidence type="ECO:0000313" key="2">
    <source>
        <dbReference type="Proteomes" id="UP001558850"/>
    </source>
</evidence>
<evidence type="ECO:0000313" key="1">
    <source>
        <dbReference type="EMBL" id="MEX3937871.1"/>
    </source>
</evidence>
<organism evidence="1 2">
    <name type="scientific">Paraburkholderia phymatum</name>
    <dbReference type="NCBI Taxonomy" id="148447"/>
    <lineage>
        <taxon>Bacteria</taxon>
        <taxon>Pseudomonadati</taxon>
        <taxon>Pseudomonadota</taxon>
        <taxon>Betaproteobacteria</taxon>
        <taxon>Burkholderiales</taxon>
        <taxon>Burkholderiaceae</taxon>
        <taxon>Paraburkholderia</taxon>
    </lineage>
</organism>
<dbReference type="EMBL" id="JBFRCH010000096">
    <property type="protein sequence ID" value="MEX3937871.1"/>
    <property type="molecule type" value="Genomic_DNA"/>
</dbReference>